<keyword evidence="1" id="KW-1133">Transmembrane helix</keyword>
<organism evidence="2">
    <name type="scientific">marine metagenome</name>
    <dbReference type="NCBI Taxonomy" id="408172"/>
    <lineage>
        <taxon>unclassified sequences</taxon>
        <taxon>metagenomes</taxon>
        <taxon>ecological metagenomes</taxon>
    </lineage>
</organism>
<protein>
    <submittedName>
        <fullName evidence="2">Uncharacterized protein</fullName>
    </submittedName>
</protein>
<evidence type="ECO:0000256" key="1">
    <source>
        <dbReference type="SAM" id="Phobius"/>
    </source>
</evidence>
<keyword evidence="1" id="KW-0812">Transmembrane</keyword>
<proteinExistence type="predicted"/>
<keyword evidence="1" id="KW-0472">Membrane</keyword>
<evidence type="ECO:0000313" key="2">
    <source>
        <dbReference type="EMBL" id="SVB72861.1"/>
    </source>
</evidence>
<dbReference type="AlphaFoldDB" id="A0A382GF95"/>
<reference evidence="2" key="1">
    <citation type="submission" date="2018-05" db="EMBL/GenBank/DDBJ databases">
        <authorList>
            <person name="Lanie J.A."/>
            <person name="Ng W.-L."/>
            <person name="Kazmierczak K.M."/>
            <person name="Andrzejewski T.M."/>
            <person name="Davidsen T.M."/>
            <person name="Wayne K.J."/>
            <person name="Tettelin H."/>
            <person name="Glass J.I."/>
            <person name="Rusch D."/>
            <person name="Podicherti R."/>
            <person name="Tsui H.-C.T."/>
            <person name="Winkler M.E."/>
        </authorList>
    </citation>
    <scope>NUCLEOTIDE SEQUENCE</scope>
</reference>
<name>A0A382GF95_9ZZZZ</name>
<sequence>MSYEFEDYRKRKEEPNIGSWPFWILPPQDASGYIFRMMLLLFAIPLVFLGYLFTPATTFIWWVIFDLVEYIKIKRGRGFLP</sequence>
<feature type="transmembrane region" description="Helical" evidence="1">
    <location>
        <begin position="33"/>
        <end position="65"/>
    </location>
</feature>
<gene>
    <name evidence="2" type="ORF">METZ01_LOCUS225715</name>
</gene>
<accession>A0A382GF95</accession>
<dbReference type="EMBL" id="UINC01054766">
    <property type="protein sequence ID" value="SVB72861.1"/>
    <property type="molecule type" value="Genomic_DNA"/>
</dbReference>